<keyword evidence="2" id="KW-1185">Reference proteome</keyword>
<evidence type="ECO:0008006" key="3">
    <source>
        <dbReference type="Google" id="ProtNLM"/>
    </source>
</evidence>
<dbReference type="RefSeq" id="WP_163386554.1">
    <property type="nucleotide sequence ID" value="NZ_JAUFQS010000017.1"/>
</dbReference>
<sequence>MIAIKKLFEEAGIEDVRPTDEALKAMGLSRRRFTQLVEGTNKTDISVSELISIKAWVKRVTEINPEEVMTSEIH</sequence>
<organism evidence="1 2">
    <name type="scientific">Cyclobacterium jeungdonense</name>
    <dbReference type="NCBI Taxonomy" id="708087"/>
    <lineage>
        <taxon>Bacteria</taxon>
        <taxon>Pseudomonadati</taxon>
        <taxon>Bacteroidota</taxon>
        <taxon>Cytophagia</taxon>
        <taxon>Cytophagales</taxon>
        <taxon>Cyclobacteriaceae</taxon>
        <taxon>Cyclobacterium</taxon>
    </lineage>
</organism>
<name>A0ABT8C9L5_9BACT</name>
<accession>A0ABT8C9L5</accession>
<gene>
    <name evidence="1" type="ORF">QWZ15_14575</name>
</gene>
<dbReference type="Proteomes" id="UP001236663">
    <property type="component" value="Unassembled WGS sequence"/>
</dbReference>
<proteinExistence type="predicted"/>
<evidence type="ECO:0000313" key="2">
    <source>
        <dbReference type="Proteomes" id="UP001236663"/>
    </source>
</evidence>
<evidence type="ECO:0000313" key="1">
    <source>
        <dbReference type="EMBL" id="MDN3689061.1"/>
    </source>
</evidence>
<comment type="caution">
    <text evidence="1">The sequence shown here is derived from an EMBL/GenBank/DDBJ whole genome shotgun (WGS) entry which is preliminary data.</text>
</comment>
<reference evidence="2" key="1">
    <citation type="journal article" date="2019" name="Int. J. Syst. Evol. Microbiol.">
        <title>The Global Catalogue of Microorganisms (GCM) 10K type strain sequencing project: providing services to taxonomists for standard genome sequencing and annotation.</title>
        <authorList>
            <consortium name="The Broad Institute Genomics Platform"/>
            <consortium name="The Broad Institute Genome Sequencing Center for Infectious Disease"/>
            <person name="Wu L."/>
            <person name="Ma J."/>
        </authorList>
    </citation>
    <scope>NUCLEOTIDE SEQUENCE [LARGE SCALE GENOMIC DNA]</scope>
    <source>
        <strain evidence="2">CECT 7706</strain>
    </source>
</reference>
<protein>
    <recommendedName>
        <fullName evidence="3">XRE family transcriptional regulator</fullName>
    </recommendedName>
</protein>
<dbReference type="EMBL" id="JAUFQS010000017">
    <property type="protein sequence ID" value="MDN3689061.1"/>
    <property type="molecule type" value="Genomic_DNA"/>
</dbReference>